<evidence type="ECO:0000259" key="6">
    <source>
        <dbReference type="Pfam" id="PF26254"/>
    </source>
</evidence>
<dbReference type="GO" id="GO:0005802">
    <property type="term" value="C:trans-Golgi network"/>
    <property type="evidence" value="ECO:0007669"/>
    <property type="project" value="TreeGrafter"/>
</dbReference>
<evidence type="ECO:0000256" key="1">
    <source>
        <dbReference type="ARBA" id="ARBA00004555"/>
    </source>
</evidence>
<evidence type="ECO:0000256" key="3">
    <source>
        <dbReference type="SAM" id="MobiDB-lite"/>
    </source>
</evidence>
<keyword evidence="10" id="KW-1185">Reference proteome</keyword>
<dbReference type="VEuPathDB" id="FungiDB:SAPIO_CDS3038"/>
<keyword evidence="2" id="KW-0333">Golgi apparatus</keyword>
<dbReference type="Pfam" id="PF26280">
    <property type="entry name" value="Ig_TRAPPC9-Trs120_2nd"/>
    <property type="match status" value="1"/>
</dbReference>
<dbReference type="InterPro" id="IPR058563">
    <property type="entry name" value="Trs120_TRAPPC9_N"/>
</dbReference>
<dbReference type="Pfam" id="PF26283">
    <property type="entry name" value="Ig_TRAPPC9-Trs120_4th"/>
    <property type="match status" value="1"/>
</dbReference>
<feature type="domain" description="Trs120/TRAPPC9 third Ig-like" evidence="7">
    <location>
        <begin position="1118"/>
        <end position="1284"/>
    </location>
</feature>
<dbReference type="InterPro" id="IPR013935">
    <property type="entry name" value="Trs120_TRAPPC9"/>
</dbReference>
<comment type="subcellular location">
    <subcellularLocation>
        <location evidence="1">Golgi apparatus</location>
    </subcellularLocation>
</comment>
<evidence type="ECO:0000259" key="7">
    <source>
        <dbReference type="Pfam" id="PF26282"/>
    </source>
</evidence>
<proteinExistence type="predicted"/>
<evidence type="ECO:0000259" key="4">
    <source>
        <dbReference type="Pfam" id="PF08626"/>
    </source>
</evidence>
<feature type="domain" description="Trs120/TRAPPC9 fourth Ig-like" evidence="8">
    <location>
        <begin position="1290"/>
        <end position="1451"/>
    </location>
</feature>
<gene>
    <name evidence="9" type="ORF">SAPIO_CDS3038</name>
</gene>
<dbReference type="PANTHER" id="PTHR21512:SF5">
    <property type="entry name" value="TRAFFICKING PROTEIN PARTICLE COMPLEX SUBUNIT 9"/>
    <property type="match status" value="1"/>
</dbReference>
<dbReference type="InterPro" id="IPR058568">
    <property type="entry name" value="Ig_TRAPPC9_Trs120_4th"/>
</dbReference>
<sequence>MSLDPLSPIGPARVRALLLPLGQIRGPRFSGFIERLQEEHVVHLRDITPDGRPNRIGMFSPLAFRSGAIFYDLITHMPPPSHLALSPFELYREPLVIIAIADGKELDREVIGKRNSINGRAPTLIEQNIRSLYQELEDLRDNFSKALVHQVLIFDYEPPEGLEIPMPFEGIATIPTPEKCKRTTIKGVMCDISSLLLAEMTTLAKSIEGTNFIDSPGQMSGSRANGSSSWGGSEDFGGHGRRNSQFVSGTRSNSSAGLAERVDRSHVRMSMPPVPFKSSPSILHSATPSSRSSTPGKSALSNPPTTFDELVSNQGSGRSSPEQRHSRPGTAEGFRPSSQDRVSVQGFGSGGANERWRLRGKARSVIVVGSMYLQAGRWPDALKDLVEGATMARSVNDHIWHGKALELIVICLLLLGWAGIDFQVPIVCLPPQEKQPSDGGLKEVDNLDPRQPVRFRNLQVILPDLLDRILGSYSRISSENLPPLPLSEAALRFCKLLSFLHLADGTLSEDSIRAIVHGDPPAKILTTSPRLTVKPNRQFIASMAFRAFPSSASELLTVVDRVTILSGIASVLGPLGYHRKKGMVIQELISVLISGLVEARTRGAAEVGIHPAAGLVALAAADGHRKPAGSVALELQEGDIEQGIESFLAILCKTYGIVDYDPSNGSIAKEEDVTSSAETVSRIRKQTAARFFGFPSVKLSVLRACINFSEALPDFNGVLKFSSDLMRTAGSGVAPGPRREDAAPTIPKEEQVRLVTNIAKTYSLSKRLGLDHLAAEYWDELLVRGIILDPLPGSKVPVAHSKNVLPGVSTSRTSQDVDPFIYNPFLKQPDKAAVDQTLVVGETATFRVTLQNPYDIDLDIESIKIVAEGADFEPATESTIIGPYRTQVLKVPGIPKSSGSLKITGALVRIRGCREKHFPIFSQPWVPERVLKYKATGLAALNKNLALEGPAPPSLIPTELPLKVIPEQPLVAVKSTTLPQSCVMILEGERQVFSVTLKNTSKTTPVDFMLFSFEDSTQGPLQTALNNRDSTPAELYEYELILMKKQSLRLRKKAQDKRYIAPGGEATFEFEVLGKPGLTSGTIQIDYAHLGMAPEDIVDQFHTRRVSVQLTVTVNASVEVSRYDILPILGEVPESLWNRVRKSGGEDDQPTFSADRYCLLSLDLINAWPSTMLLRIEGEDNVSVEEYILPGNTSRVVFPIRRIFVEDPHASIPALNPKRNRQFVVSTSKTTPDFERGVREAFWYREKLLDSLRATWKTLSGPQRSGTVELRALRLASRMVDALKVEDVGIDIFVENPDDEEESEPASHHKAMFVDDFAQVRVRIANRTIRPIYPLLRLMPALCNRPSNVALDYSRKFAWNGTLQQVLPLLDAKSSTDVILGVTVLCRGQFEITASVEETVLWRDADEEEADEKEKSGARARSDTQTMLDAVLGKRERRIWHARRPCLVTVRDQE</sequence>
<dbReference type="Pfam" id="PF26254">
    <property type="entry name" value="Ig_TRAPPC9-Trs120_1st"/>
    <property type="match status" value="1"/>
</dbReference>
<dbReference type="RefSeq" id="XP_016643922.1">
    <property type="nucleotide sequence ID" value="XM_016785916.1"/>
</dbReference>
<feature type="domain" description="Trs120/TRAPPC9 N-terminal" evidence="4">
    <location>
        <begin position="5"/>
        <end position="428"/>
    </location>
</feature>
<protein>
    <recommendedName>
        <fullName evidence="11">Hypercellular protein HypA</fullName>
    </recommendedName>
</protein>
<evidence type="ECO:0000259" key="5">
    <source>
        <dbReference type="Pfam" id="PF26251"/>
    </source>
</evidence>
<feature type="compositionally biased region" description="Polar residues" evidence="3">
    <location>
        <begin position="243"/>
        <end position="256"/>
    </location>
</feature>
<feature type="region of interest" description="Disordered" evidence="3">
    <location>
        <begin position="211"/>
        <end position="353"/>
    </location>
</feature>
<dbReference type="GeneID" id="27722110"/>
<evidence type="ECO:0008006" key="11">
    <source>
        <dbReference type="Google" id="ProtNLM"/>
    </source>
</evidence>
<dbReference type="InterPro" id="IPR058567">
    <property type="entry name" value="Ig_TRAPPC9_Trs120_3rd"/>
</dbReference>
<reference evidence="9 10" key="1">
    <citation type="journal article" date="2014" name="Genome Announc.">
        <title>Draft genome sequence of the pathogenic fungus Scedosporium apiospermum.</title>
        <authorList>
            <person name="Vandeputte P."/>
            <person name="Ghamrawi S."/>
            <person name="Rechenmann M."/>
            <person name="Iltis A."/>
            <person name="Giraud S."/>
            <person name="Fleury M."/>
            <person name="Thornton C."/>
            <person name="Delhaes L."/>
            <person name="Meyer W."/>
            <person name="Papon N."/>
            <person name="Bouchara J.P."/>
        </authorList>
    </citation>
    <scope>NUCLEOTIDE SEQUENCE [LARGE SCALE GENOMIC DNA]</scope>
    <source>
        <strain evidence="9 10">IHEM 14462</strain>
    </source>
</reference>
<dbReference type="Pfam" id="PF26251">
    <property type="entry name" value="TPR_TRAPPC9-Trs120"/>
    <property type="match status" value="1"/>
</dbReference>
<feature type="compositionally biased region" description="Polar residues" evidence="3">
    <location>
        <begin position="278"/>
        <end position="320"/>
    </location>
</feature>
<dbReference type="InterPro" id="IPR058564">
    <property type="entry name" value="TPR_TRAPPC9_Trs120"/>
</dbReference>
<dbReference type="PANTHER" id="PTHR21512">
    <property type="entry name" value="TRAFFICKING PROTEIN PARTICLE COMPLEX SUBUNIT 9"/>
    <property type="match status" value="1"/>
</dbReference>
<evidence type="ECO:0000313" key="10">
    <source>
        <dbReference type="Proteomes" id="UP000028545"/>
    </source>
</evidence>
<evidence type="ECO:0000256" key="2">
    <source>
        <dbReference type="ARBA" id="ARBA00023034"/>
    </source>
</evidence>
<dbReference type="InterPro" id="IPR058565">
    <property type="entry name" value="Ig_TRAPPC9_Trs120_1st"/>
</dbReference>
<dbReference type="Pfam" id="PF26282">
    <property type="entry name" value="Ig_TRAPPC9-Trs120_3rd"/>
    <property type="match status" value="1"/>
</dbReference>
<dbReference type="OrthoDB" id="27962at2759"/>
<dbReference type="KEGG" id="sapo:SAPIO_CDS3038"/>
<dbReference type="EMBL" id="JOWA01000088">
    <property type="protein sequence ID" value="KEZ44123.1"/>
    <property type="molecule type" value="Genomic_DNA"/>
</dbReference>
<feature type="domain" description="Trs120/TRAPPC9 TPR region" evidence="5">
    <location>
        <begin position="458"/>
        <end position="769"/>
    </location>
</feature>
<accession>A0A084G9W1</accession>
<comment type="caution">
    <text evidence="9">The sequence shown here is derived from an EMBL/GenBank/DDBJ whole genome shotgun (WGS) entry which is preliminary data.</text>
</comment>
<dbReference type="OMA" id="EHSRDRM"/>
<organism evidence="9 10">
    <name type="scientific">Pseudallescheria apiosperma</name>
    <name type="common">Scedosporium apiospermum</name>
    <dbReference type="NCBI Taxonomy" id="563466"/>
    <lineage>
        <taxon>Eukaryota</taxon>
        <taxon>Fungi</taxon>
        <taxon>Dikarya</taxon>
        <taxon>Ascomycota</taxon>
        <taxon>Pezizomycotina</taxon>
        <taxon>Sordariomycetes</taxon>
        <taxon>Hypocreomycetidae</taxon>
        <taxon>Microascales</taxon>
        <taxon>Microascaceae</taxon>
        <taxon>Scedosporium</taxon>
    </lineage>
</organism>
<feature type="compositionally biased region" description="Polar residues" evidence="3">
    <location>
        <begin position="211"/>
        <end position="231"/>
    </location>
</feature>
<evidence type="ECO:0000313" key="9">
    <source>
        <dbReference type="EMBL" id="KEZ44123.1"/>
    </source>
</evidence>
<evidence type="ECO:0000259" key="8">
    <source>
        <dbReference type="Pfam" id="PF26283"/>
    </source>
</evidence>
<dbReference type="Pfam" id="PF08626">
    <property type="entry name" value="TRAPPC9-Trs120"/>
    <property type="match status" value="1"/>
</dbReference>
<dbReference type="Proteomes" id="UP000028545">
    <property type="component" value="Unassembled WGS sequence"/>
</dbReference>
<name>A0A084G9W1_PSEDA</name>
<feature type="domain" description="Trs120/TRAPPC9 first Ig-like" evidence="6">
    <location>
        <begin position="783"/>
        <end position="945"/>
    </location>
</feature>
<dbReference type="HOGENOM" id="CLU_002231_0_0_1"/>